<organism evidence="2 3">
    <name type="scientific">Orenia marismortui</name>
    <dbReference type="NCBI Taxonomy" id="46469"/>
    <lineage>
        <taxon>Bacteria</taxon>
        <taxon>Bacillati</taxon>
        <taxon>Bacillota</taxon>
        <taxon>Clostridia</taxon>
        <taxon>Halanaerobiales</taxon>
        <taxon>Halobacteroidaceae</taxon>
        <taxon>Orenia</taxon>
    </lineage>
</organism>
<reference evidence="2 3" key="1">
    <citation type="submission" date="2019-03" db="EMBL/GenBank/DDBJ databases">
        <title>Subsurface microbial communities from deep shales in Ohio and West Virginia, USA.</title>
        <authorList>
            <person name="Wrighton K."/>
        </authorList>
    </citation>
    <scope>NUCLEOTIDE SEQUENCE [LARGE SCALE GENOMIC DNA]</scope>
    <source>
        <strain evidence="2 3">MSL 6dP</strain>
    </source>
</reference>
<dbReference type="InterPro" id="IPR006175">
    <property type="entry name" value="YjgF/YER057c/UK114"/>
</dbReference>
<dbReference type="InterPro" id="IPR019897">
    <property type="entry name" value="RidA_CS"/>
</dbReference>
<accession>A0A4R8H082</accession>
<proteinExistence type="inferred from homology"/>
<evidence type="ECO:0000313" key="2">
    <source>
        <dbReference type="EMBL" id="TDX51158.1"/>
    </source>
</evidence>
<dbReference type="Gene3D" id="3.30.1330.40">
    <property type="entry name" value="RutC-like"/>
    <property type="match status" value="1"/>
</dbReference>
<dbReference type="AlphaFoldDB" id="A0A4R8H082"/>
<dbReference type="NCBIfam" id="TIGR00004">
    <property type="entry name" value="Rid family detoxifying hydrolase"/>
    <property type="match status" value="1"/>
</dbReference>
<dbReference type="PROSITE" id="PS01094">
    <property type="entry name" value="UPF0076"/>
    <property type="match status" value="1"/>
</dbReference>
<dbReference type="FunFam" id="3.30.1330.40:FF:000001">
    <property type="entry name" value="L-PSP family endoribonuclease"/>
    <property type="match status" value="1"/>
</dbReference>
<dbReference type="Pfam" id="PF01042">
    <property type="entry name" value="Ribonuc_L-PSP"/>
    <property type="match status" value="1"/>
</dbReference>
<dbReference type="STRING" id="926561.GCA_000379025_02886"/>
<sequence length="127" mass="14089">MAKRIINTDKAPQALGAYSQATELNGTLFVSGQIAIDPESGEVITANVGIQTRQIMENLKAILLEAGYDFEDVMKVEVFISDMDDFEQINEIYGDYFKREEPARACVEVSRLPKDVKVEIALVAMKG</sequence>
<comment type="similarity">
    <text evidence="1">Belongs to the RutC family.</text>
</comment>
<dbReference type="InterPro" id="IPR035959">
    <property type="entry name" value="RutC-like_sf"/>
</dbReference>
<comment type="caution">
    <text evidence="2">The sequence shown here is derived from an EMBL/GenBank/DDBJ whole genome shotgun (WGS) entry which is preliminary data.</text>
</comment>
<name>A0A4R8H082_9FIRM</name>
<dbReference type="SUPFAM" id="SSF55298">
    <property type="entry name" value="YjgF-like"/>
    <property type="match status" value="1"/>
</dbReference>
<dbReference type="EMBL" id="SOEG01000015">
    <property type="protein sequence ID" value="TDX51158.1"/>
    <property type="molecule type" value="Genomic_DNA"/>
</dbReference>
<dbReference type="GO" id="GO:0005829">
    <property type="term" value="C:cytosol"/>
    <property type="evidence" value="ECO:0007669"/>
    <property type="project" value="TreeGrafter"/>
</dbReference>
<dbReference type="RefSeq" id="WP_018250021.1">
    <property type="nucleotide sequence ID" value="NZ_SOEG01000015.1"/>
</dbReference>
<keyword evidence="3" id="KW-1185">Reference proteome</keyword>
<dbReference type="Proteomes" id="UP000295832">
    <property type="component" value="Unassembled WGS sequence"/>
</dbReference>
<dbReference type="GO" id="GO:0019239">
    <property type="term" value="F:deaminase activity"/>
    <property type="evidence" value="ECO:0007669"/>
    <property type="project" value="TreeGrafter"/>
</dbReference>
<dbReference type="InterPro" id="IPR006056">
    <property type="entry name" value="RidA"/>
</dbReference>
<protein>
    <submittedName>
        <fullName evidence="2">2-iminobutanoate/2-iminopropanoate deaminase</fullName>
    </submittedName>
</protein>
<dbReference type="PANTHER" id="PTHR11803:SF39">
    <property type="entry name" value="2-IMINOBUTANOATE_2-IMINOPROPANOATE DEAMINASE"/>
    <property type="match status" value="1"/>
</dbReference>
<evidence type="ECO:0000313" key="3">
    <source>
        <dbReference type="Proteomes" id="UP000295832"/>
    </source>
</evidence>
<gene>
    <name evidence="2" type="ORF">C7959_11534</name>
</gene>
<dbReference type="PANTHER" id="PTHR11803">
    <property type="entry name" value="2-IMINOBUTANOATE/2-IMINOPROPANOATE DEAMINASE RIDA"/>
    <property type="match status" value="1"/>
</dbReference>
<evidence type="ECO:0000256" key="1">
    <source>
        <dbReference type="ARBA" id="ARBA00010552"/>
    </source>
</evidence>
<dbReference type="CDD" id="cd00448">
    <property type="entry name" value="YjgF_YER057c_UK114_family"/>
    <property type="match status" value="1"/>
</dbReference>